<feature type="region of interest" description="Disordered" evidence="1">
    <location>
        <begin position="1"/>
        <end position="73"/>
    </location>
</feature>
<dbReference type="Proteomes" id="UP000275865">
    <property type="component" value="Unassembled WGS sequence"/>
</dbReference>
<evidence type="ECO:0000313" key="5">
    <source>
        <dbReference type="Proteomes" id="UP000275865"/>
    </source>
</evidence>
<dbReference type="AlphaFoldDB" id="A0A3A9YC46"/>
<dbReference type="Proteomes" id="UP000271548">
    <property type="component" value="Unassembled WGS sequence"/>
</dbReference>
<organism evidence="3 5">
    <name type="scientific">Micromonospora musae</name>
    <dbReference type="NCBI Taxonomy" id="1894970"/>
    <lineage>
        <taxon>Bacteria</taxon>
        <taxon>Bacillati</taxon>
        <taxon>Actinomycetota</taxon>
        <taxon>Actinomycetes</taxon>
        <taxon>Micromonosporales</taxon>
        <taxon>Micromonosporaceae</taxon>
        <taxon>Micromonospora</taxon>
    </lineage>
</organism>
<evidence type="ECO:0000313" key="4">
    <source>
        <dbReference type="Proteomes" id="UP000271548"/>
    </source>
</evidence>
<comment type="caution">
    <text evidence="3">The sequence shown here is derived from an EMBL/GenBank/DDBJ whole genome shotgun (WGS) entry which is preliminary data.</text>
</comment>
<evidence type="ECO:0000256" key="1">
    <source>
        <dbReference type="SAM" id="MobiDB-lite"/>
    </source>
</evidence>
<name>A0A3A9YC46_9ACTN</name>
<evidence type="ECO:0000313" key="3">
    <source>
        <dbReference type="EMBL" id="RKN31684.1"/>
    </source>
</evidence>
<protein>
    <submittedName>
        <fullName evidence="3">Uncharacterized protein</fullName>
    </submittedName>
</protein>
<dbReference type="EMBL" id="RAZT01000007">
    <property type="protein sequence ID" value="RKN31684.1"/>
    <property type="molecule type" value="Genomic_DNA"/>
</dbReference>
<proteinExistence type="predicted"/>
<accession>A0A3A9YC46</accession>
<reference evidence="4 5" key="1">
    <citation type="submission" date="2018-09" db="EMBL/GenBank/DDBJ databases">
        <title>Micromonospora sp. nov. MS1-9, isolated from a root of Musa sp.</title>
        <authorList>
            <person name="Kuncharoen N."/>
            <person name="Kudo T."/>
            <person name="Ohkuma M."/>
            <person name="Yuki M."/>
            <person name="Tanasupawat S."/>
        </authorList>
    </citation>
    <scope>NUCLEOTIDE SEQUENCE [LARGE SCALE GENOMIC DNA]</scope>
    <source>
        <strain evidence="3 5">MS1-9</strain>
        <strain evidence="2 4">NGC1-4</strain>
    </source>
</reference>
<feature type="compositionally biased region" description="Low complexity" evidence="1">
    <location>
        <begin position="45"/>
        <end position="73"/>
    </location>
</feature>
<evidence type="ECO:0000313" key="2">
    <source>
        <dbReference type="EMBL" id="RKN23999.1"/>
    </source>
</evidence>
<keyword evidence="4" id="KW-1185">Reference proteome</keyword>
<dbReference type="OrthoDB" id="3403532at2"/>
<sequence>MSLDGLGEPSGAQQLPTLFPVPEPAAPSRRRRSPSAGAAGGPGVGASDPMAAAADGDPGRAATAGAAARPARGSVDEAGRQLVFFGAETVEPAVADLAGLLAGPGEVVRMGGTARLSIVVDAPWRVHVLVAELAQRGLSASWEPTEDERHAVRTSYTRALKPLAVAWTRGVAKRPPAGFHLNGRRLRLWLAAAGEVDPPGCRLHLGAADRQWWEPVGAALAAVGLAGELLDSGASGPAYLISGRHRLRRLAELVGDRPSATPPTAWP</sequence>
<gene>
    <name evidence="3" type="ORF">D7044_15370</name>
    <name evidence="2" type="ORF">D7147_03035</name>
</gene>
<dbReference type="EMBL" id="RAZS01000001">
    <property type="protein sequence ID" value="RKN23999.1"/>
    <property type="molecule type" value="Genomic_DNA"/>
</dbReference>